<name>A0ABY4CYU1_9BACT</name>
<evidence type="ECO:0000259" key="2">
    <source>
        <dbReference type="Pfam" id="PF13568"/>
    </source>
</evidence>
<evidence type="ECO:0000256" key="1">
    <source>
        <dbReference type="SAM" id="SignalP"/>
    </source>
</evidence>
<feature type="domain" description="Outer membrane protein beta-barrel" evidence="2">
    <location>
        <begin position="28"/>
        <end position="196"/>
    </location>
</feature>
<dbReference type="RefSeq" id="WP_243797494.1">
    <property type="nucleotide sequence ID" value="NZ_CP094669.1"/>
</dbReference>
<sequence length="236" mass="26173">MKRTLAATLICLVLLLPKISGYGQHLQAVGVSGSFNIARLHSSTQEFRLGSVVINPQADQSNDETGNGPTVFGRWQVGQGGWYVQPELGHVSALETPVGLTYSSGNFPYSSRRIRRVDIRLLGGYQSGPLRLFAGPSVGRYLRDSRTPNFIDSNVQAAAEALDADRSSIQWAVQAGAGVSLWRLDVNARYEWGLTPYSRTVVFQQQAFHFNRNLQQLIMEVGFQLYKRPLQGYKVP</sequence>
<evidence type="ECO:0000313" key="3">
    <source>
        <dbReference type="EMBL" id="UOG74216.1"/>
    </source>
</evidence>
<feature type="signal peptide" evidence="1">
    <location>
        <begin position="1"/>
        <end position="22"/>
    </location>
</feature>
<accession>A0ABY4CYU1</accession>
<dbReference type="Pfam" id="PF13568">
    <property type="entry name" value="OMP_b-brl_2"/>
    <property type="match status" value="1"/>
</dbReference>
<gene>
    <name evidence="3" type="ORF">MTX78_19095</name>
</gene>
<protein>
    <submittedName>
        <fullName evidence="3">PorT family protein</fullName>
    </submittedName>
</protein>
<reference evidence="3 4" key="1">
    <citation type="submission" date="2022-03" db="EMBL/GenBank/DDBJ databases">
        <title>Hymenobactersp. isolated from the air.</title>
        <authorList>
            <person name="Won M."/>
            <person name="Kwon S.-W."/>
        </authorList>
    </citation>
    <scope>NUCLEOTIDE SEQUENCE [LARGE SCALE GENOMIC DNA]</scope>
    <source>
        <strain evidence="3 4">KACC 21982</strain>
    </source>
</reference>
<dbReference type="InterPro" id="IPR025665">
    <property type="entry name" value="Beta-barrel_OMP_2"/>
</dbReference>
<feature type="chain" id="PRO_5045070932" evidence="1">
    <location>
        <begin position="23"/>
        <end position="236"/>
    </location>
</feature>
<evidence type="ECO:0000313" key="4">
    <source>
        <dbReference type="Proteomes" id="UP000831113"/>
    </source>
</evidence>
<proteinExistence type="predicted"/>
<dbReference type="EMBL" id="CP094669">
    <property type="protein sequence ID" value="UOG74216.1"/>
    <property type="molecule type" value="Genomic_DNA"/>
</dbReference>
<keyword evidence="1" id="KW-0732">Signal</keyword>
<dbReference type="Proteomes" id="UP000831113">
    <property type="component" value="Chromosome"/>
</dbReference>
<keyword evidence="4" id="KW-1185">Reference proteome</keyword>
<organism evidence="3 4">
    <name type="scientific">Hymenobacter tibetensis</name>
    <dbReference type="NCBI Taxonomy" id="497967"/>
    <lineage>
        <taxon>Bacteria</taxon>
        <taxon>Pseudomonadati</taxon>
        <taxon>Bacteroidota</taxon>
        <taxon>Cytophagia</taxon>
        <taxon>Cytophagales</taxon>
        <taxon>Hymenobacteraceae</taxon>
        <taxon>Hymenobacter</taxon>
    </lineage>
</organism>